<dbReference type="InterPro" id="IPR051549">
    <property type="entry name" value="PEP_Utilizing_Enz"/>
</dbReference>
<dbReference type="EMBL" id="CAJPIZ010056395">
    <property type="protein sequence ID" value="CAG2123310.1"/>
    <property type="molecule type" value="Genomic_DNA"/>
</dbReference>
<dbReference type="AlphaFoldDB" id="A0A7R9QNC5"/>
<name>A0A7R9QNC5_9ACAR</name>
<dbReference type="Proteomes" id="UP000759131">
    <property type="component" value="Unassembled WGS sequence"/>
</dbReference>
<dbReference type="PANTHER" id="PTHR43615">
    <property type="entry name" value="PHOSPHOENOLPYRUVATE SYNTHASE-RELATED"/>
    <property type="match status" value="1"/>
</dbReference>
<dbReference type="EMBL" id="OC910970">
    <property type="protein sequence ID" value="CAD7651230.1"/>
    <property type="molecule type" value="Genomic_DNA"/>
</dbReference>
<dbReference type="OrthoDB" id="6505527at2759"/>
<dbReference type="PANTHER" id="PTHR43615:SF1">
    <property type="entry name" value="PPDK_N DOMAIN-CONTAINING PROTEIN"/>
    <property type="match status" value="1"/>
</dbReference>
<proteinExistence type="predicted"/>
<protein>
    <submittedName>
        <fullName evidence="1">Uncharacterized protein</fullName>
    </submittedName>
</protein>
<reference evidence="1" key="1">
    <citation type="submission" date="2020-11" db="EMBL/GenBank/DDBJ databases">
        <authorList>
            <person name="Tran Van P."/>
        </authorList>
    </citation>
    <scope>NUCLEOTIDE SEQUENCE</scope>
</reference>
<evidence type="ECO:0000313" key="2">
    <source>
        <dbReference type="Proteomes" id="UP000759131"/>
    </source>
</evidence>
<gene>
    <name evidence="1" type="ORF">OSB1V03_LOCUS23255</name>
</gene>
<sequence>MVAEGLIPSVDSFFFLTIDEIERLCNGDRDALILAKVRQRRRLYPKMDKYKFEEIIKGPEMMPKNFEEKIDIPILTDGSLRMSGTPVSLGTVKARVCVAENISDADNIQPGDILITYSTDIGWSPYFPLLS</sequence>
<accession>A0A7R9QNC5</accession>
<feature type="non-terminal residue" evidence="1">
    <location>
        <position position="131"/>
    </location>
</feature>
<organism evidence="1">
    <name type="scientific">Medioppia subpectinata</name>
    <dbReference type="NCBI Taxonomy" id="1979941"/>
    <lineage>
        <taxon>Eukaryota</taxon>
        <taxon>Metazoa</taxon>
        <taxon>Ecdysozoa</taxon>
        <taxon>Arthropoda</taxon>
        <taxon>Chelicerata</taxon>
        <taxon>Arachnida</taxon>
        <taxon>Acari</taxon>
        <taxon>Acariformes</taxon>
        <taxon>Sarcoptiformes</taxon>
        <taxon>Oribatida</taxon>
        <taxon>Brachypylina</taxon>
        <taxon>Oppioidea</taxon>
        <taxon>Oppiidae</taxon>
        <taxon>Medioppia</taxon>
    </lineage>
</organism>
<evidence type="ECO:0000313" key="1">
    <source>
        <dbReference type="EMBL" id="CAD7651230.1"/>
    </source>
</evidence>
<keyword evidence="2" id="KW-1185">Reference proteome</keyword>